<evidence type="ECO:0000259" key="7">
    <source>
        <dbReference type="Pfam" id="PF00248"/>
    </source>
</evidence>
<dbReference type="InterPro" id="IPR018170">
    <property type="entry name" value="Aldo/ket_reductase_CS"/>
</dbReference>
<feature type="site" description="Lowers pKa of active site Tyr" evidence="6">
    <location>
        <position position="75"/>
    </location>
</feature>
<protein>
    <submittedName>
        <fullName evidence="8">Aldo/keto reductase</fullName>
    </submittedName>
</protein>
<dbReference type="EMBL" id="JASOOE010000002">
    <property type="protein sequence ID" value="MDK7186565.1"/>
    <property type="molecule type" value="Genomic_DNA"/>
</dbReference>
<dbReference type="InterPro" id="IPR036812">
    <property type="entry name" value="NAD(P)_OxRdtase_dom_sf"/>
</dbReference>
<comment type="caution">
    <text evidence="8">The sequence shown here is derived from an EMBL/GenBank/DDBJ whole genome shotgun (WGS) entry which is preliminary data.</text>
</comment>
<dbReference type="PRINTS" id="PR00069">
    <property type="entry name" value="ALDKETRDTASE"/>
</dbReference>
<dbReference type="SUPFAM" id="SSF51430">
    <property type="entry name" value="NAD(P)-linked oxidoreductase"/>
    <property type="match status" value="1"/>
</dbReference>
<dbReference type="PANTHER" id="PTHR43827:SF3">
    <property type="entry name" value="NADP-DEPENDENT OXIDOREDUCTASE DOMAIN-CONTAINING PROTEIN"/>
    <property type="match status" value="1"/>
</dbReference>
<sequence>MQANYVLSNDVKIPSIAFGTWELPEGEVAYQAVLKALEYGYRHIDTAQIYGNEKSVGQAIKDSKIDRQAIFLTTKVWNDKGTYEATKASIDESMTKLQADYLDLLLIHWPNPQAFQANDAWIERNAQVWRAMEEYYQAGKIRSIGVSNFLEHHIEALKKTATVKPMVNQIKLSPGLTQAELVDYCKREGIVLEAYSPLGRGDAFHNETLKEMAARYDVTVAQLCLQWSWQHGFLPLPRSKTPANILSNIERPEFTIEAADMERLDQLEDLATAPDPDHAKE</sequence>
<evidence type="ECO:0000256" key="1">
    <source>
        <dbReference type="ARBA" id="ARBA00007905"/>
    </source>
</evidence>
<evidence type="ECO:0000313" key="8">
    <source>
        <dbReference type="EMBL" id="MDK7186565.1"/>
    </source>
</evidence>
<organism evidence="8 9">
    <name type="scientific">Facklamia hominis</name>
    <dbReference type="NCBI Taxonomy" id="178214"/>
    <lineage>
        <taxon>Bacteria</taxon>
        <taxon>Bacillati</taxon>
        <taxon>Bacillota</taxon>
        <taxon>Bacilli</taxon>
        <taxon>Lactobacillales</taxon>
        <taxon>Aerococcaceae</taxon>
        <taxon>Facklamia</taxon>
    </lineage>
</organism>
<keyword evidence="2" id="KW-0521">NADP</keyword>
<evidence type="ECO:0000256" key="6">
    <source>
        <dbReference type="PIRSR" id="PIRSR000097-3"/>
    </source>
</evidence>
<feature type="active site" description="Proton donor" evidence="4">
    <location>
        <position position="50"/>
    </location>
</feature>
<keyword evidence="3" id="KW-0560">Oxidoreductase</keyword>
<dbReference type="PROSITE" id="PS00798">
    <property type="entry name" value="ALDOKETO_REDUCTASE_1"/>
    <property type="match status" value="1"/>
</dbReference>
<feature type="binding site" evidence="5">
    <location>
        <position position="108"/>
    </location>
    <ligand>
        <name>substrate</name>
    </ligand>
</feature>
<dbReference type="Pfam" id="PF00248">
    <property type="entry name" value="Aldo_ket_red"/>
    <property type="match status" value="1"/>
</dbReference>
<gene>
    <name evidence="8" type="ORF">QP433_01045</name>
</gene>
<dbReference type="InterPro" id="IPR023210">
    <property type="entry name" value="NADP_OxRdtase_dom"/>
</dbReference>
<dbReference type="CDD" id="cd19071">
    <property type="entry name" value="AKR_AKR1-5-like"/>
    <property type="match status" value="1"/>
</dbReference>
<name>A0AAJ1Q319_9LACT</name>
<dbReference type="Gene3D" id="3.20.20.100">
    <property type="entry name" value="NADP-dependent oxidoreductase domain"/>
    <property type="match status" value="1"/>
</dbReference>
<comment type="similarity">
    <text evidence="1">Belongs to the aldo/keto reductase family.</text>
</comment>
<dbReference type="Proteomes" id="UP001229251">
    <property type="component" value="Unassembled WGS sequence"/>
</dbReference>
<dbReference type="PIRSF" id="PIRSF000097">
    <property type="entry name" value="AKR"/>
    <property type="match status" value="1"/>
</dbReference>
<reference evidence="8" key="1">
    <citation type="submission" date="2023-05" db="EMBL/GenBank/DDBJ databases">
        <title>Cataloging the Phylogenetic Diversity of Human Bladder Bacteria.</title>
        <authorList>
            <person name="Du J."/>
        </authorList>
    </citation>
    <scope>NUCLEOTIDE SEQUENCE</scope>
    <source>
        <strain evidence="8">UMB1231</strain>
    </source>
</reference>
<evidence type="ECO:0000256" key="2">
    <source>
        <dbReference type="ARBA" id="ARBA00022857"/>
    </source>
</evidence>
<evidence type="ECO:0000256" key="3">
    <source>
        <dbReference type="ARBA" id="ARBA00023002"/>
    </source>
</evidence>
<dbReference type="AlphaFoldDB" id="A0AAJ1Q319"/>
<proteinExistence type="inferred from homology"/>
<dbReference type="PANTHER" id="PTHR43827">
    <property type="entry name" value="2,5-DIKETO-D-GLUCONIC ACID REDUCTASE"/>
    <property type="match status" value="1"/>
</dbReference>
<dbReference type="GO" id="GO:0016616">
    <property type="term" value="F:oxidoreductase activity, acting on the CH-OH group of donors, NAD or NADP as acceptor"/>
    <property type="evidence" value="ECO:0007669"/>
    <property type="project" value="UniProtKB-ARBA"/>
</dbReference>
<dbReference type="InterPro" id="IPR020471">
    <property type="entry name" value="AKR"/>
</dbReference>
<accession>A0AAJ1Q319</accession>
<dbReference type="RefSeq" id="WP_285065236.1">
    <property type="nucleotide sequence ID" value="NZ_JASOOE010000002.1"/>
</dbReference>
<dbReference type="FunFam" id="3.20.20.100:FF:000015">
    <property type="entry name" value="Oxidoreductase, aldo/keto reductase family"/>
    <property type="match status" value="1"/>
</dbReference>
<feature type="domain" description="NADP-dependent oxidoreductase" evidence="7">
    <location>
        <begin position="16"/>
        <end position="268"/>
    </location>
</feature>
<evidence type="ECO:0000256" key="4">
    <source>
        <dbReference type="PIRSR" id="PIRSR000097-1"/>
    </source>
</evidence>
<evidence type="ECO:0000313" key="9">
    <source>
        <dbReference type="Proteomes" id="UP001229251"/>
    </source>
</evidence>
<evidence type="ECO:0000256" key="5">
    <source>
        <dbReference type="PIRSR" id="PIRSR000097-2"/>
    </source>
</evidence>
<dbReference type="PROSITE" id="PS00062">
    <property type="entry name" value="ALDOKETO_REDUCTASE_2"/>
    <property type="match status" value="1"/>
</dbReference>